<dbReference type="Pfam" id="PF02518">
    <property type="entry name" value="HATPase_c"/>
    <property type="match status" value="1"/>
</dbReference>
<evidence type="ECO:0000313" key="24">
    <source>
        <dbReference type="Proteomes" id="UP000317624"/>
    </source>
</evidence>
<dbReference type="PROSITE" id="PS50113">
    <property type="entry name" value="PAC"/>
    <property type="match status" value="3"/>
</dbReference>
<evidence type="ECO:0000256" key="4">
    <source>
        <dbReference type="ARBA" id="ARBA00022475"/>
    </source>
</evidence>
<proteinExistence type="predicted"/>
<evidence type="ECO:0000313" key="23">
    <source>
        <dbReference type="EMBL" id="TVT43577.1"/>
    </source>
</evidence>
<evidence type="ECO:0000256" key="7">
    <source>
        <dbReference type="ARBA" id="ARBA00022692"/>
    </source>
</evidence>
<dbReference type="CDD" id="cd00082">
    <property type="entry name" value="HisKA"/>
    <property type="match status" value="1"/>
</dbReference>
<evidence type="ECO:0000256" key="9">
    <source>
        <dbReference type="ARBA" id="ARBA00022777"/>
    </source>
</evidence>
<dbReference type="Gene3D" id="1.20.120.160">
    <property type="entry name" value="HPT domain"/>
    <property type="match status" value="1"/>
</dbReference>
<dbReference type="InterPro" id="IPR004358">
    <property type="entry name" value="Sig_transdc_His_kin-like_C"/>
</dbReference>
<dbReference type="FunFam" id="1.10.287.130:FF:000002">
    <property type="entry name" value="Two-component osmosensing histidine kinase"/>
    <property type="match status" value="1"/>
</dbReference>
<dbReference type="InterPro" id="IPR036890">
    <property type="entry name" value="HATPase_C_sf"/>
</dbReference>
<dbReference type="Gene3D" id="3.30.565.10">
    <property type="entry name" value="Histidine kinase-like ATPase, C-terminal domain"/>
    <property type="match status" value="1"/>
</dbReference>
<evidence type="ECO:0000259" key="19">
    <source>
        <dbReference type="PROSITE" id="PS50110"/>
    </source>
</evidence>
<sequence>MLSEASDEDLRHALRERDAEIATLRRQLAVAHLTATSSHLGDLPNFVAQMQDLFVGVITTDTQGHLTWANSLFQARYKLPLASLLGQPLETILGTTPLNEATQLVIKMGLAGSLAFQFDIPDPSPTHTGGWLRVRMQPLRLPAPAPLLFVGMLEDISEEKRAQLALAESLQRYRELAEQVPGVLFRWRKNPDGSFTSLYASPKMHELFGVTPGETTSLLPLIHPEDRSRYIASIAAATADDSTEPWNFEGRLLVPGRPIIWWRGNAALSYRDAQGAVYSGFIEDITLLKQAEETDRRRELRKQLAMDGLGDGTWEYNCEKHATRLSPELLAMLGYPPAEQVDKYQGLSDGTHPDDMPQLIWRLDSYQAGRTSIFSSEHRMRCYDGSYLWVLSRGLITKRDADGEPLLITGISINISANKKASNALLAAALRLSATIDSLKRGILLVDEQQRIVQTNAAFGRIFGLDVSPERLVGLHECEVAQRVKHLFAGEQDLVEHMASTIARQKPFFDELVTLRDGRVLQCSFVPVWQEENSIGHLWKLEDITERYQAEQTLKRQEEKYRNIIDNMQLGLVEMDLDYRVLYANRSYCQMIGYSPEELLGQQLHPLILSLPEVDALRDKFADRRRGISGSYELEVTTKQGERRWVFVGAAPMLNENKEPMGTIGINLDITHQKHLERNLREAKLQAENSARAKELFLANMSHEIRTPMNAILGMSQLLAQTMLAPRQSNYLHAISTSAQNLLVIINDILDISKLDAGKMTIERVGFNVQRLCEQVEKTMLYKAEEKGLRFVTKVSPLVPNVVLGDPHRITQILLNLASNSVKFTEKGEITVESEVAGYFNGQVIISFSVCDTGVGIDSAYLTSIFQEFSQEDTSITRKFGGTGLGLSISRSLARLMGGEIYIESEKGKGTSSHFCLFLPIGTVQDLPQPKSVAITNHQELRGKRVLLVEDNEYNRLLARTFLTNANLEVTEAENGELAVACVREQEFDLILMDVQMPVMDGFEATRHLRQELELKTPIIALTASAINGEKQKCLAAGMNDYLTKPFFEDELLQLVHAWVLRPLTTPDAPVEAVAPPPSPEPNQALYKLDILMNTARGNQKFVESMLKTFIDSTYNALRDLNRALEVGNLAGLQATAHKLRPSLVHLQIQPVVGLIDQLENWEGAFKYDDLQPLVEQSNHLLRQVLANMTTELELRRQSATE</sequence>
<dbReference type="InterPro" id="IPR003594">
    <property type="entry name" value="HATPase_dom"/>
</dbReference>
<dbReference type="SUPFAM" id="SSF47226">
    <property type="entry name" value="Histidine-containing phosphotransfer domain, HPT domain"/>
    <property type="match status" value="1"/>
</dbReference>
<keyword evidence="11" id="KW-1133">Transmembrane helix</keyword>
<dbReference type="InterPro" id="IPR000700">
    <property type="entry name" value="PAS-assoc_C"/>
</dbReference>
<evidence type="ECO:0000256" key="12">
    <source>
        <dbReference type="ARBA" id="ARBA00023012"/>
    </source>
</evidence>
<comment type="subcellular location">
    <subcellularLocation>
        <location evidence="2">Cell membrane</location>
        <topology evidence="2">Multi-pass membrane protein</topology>
    </subcellularLocation>
</comment>
<keyword evidence="12" id="KW-0902">Two-component regulatory system</keyword>
<feature type="modified residue" description="4-aspartylphosphate" evidence="17">
    <location>
        <position position="994"/>
    </location>
</feature>
<feature type="domain" description="PAS" evidence="20">
    <location>
        <begin position="557"/>
        <end position="611"/>
    </location>
</feature>
<dbReference type="Pfam" id="PF13426">
    <property type="entry name" value="PAS_9"/>
    <property type="match status" value="1"/>
</dbReference>
<evidence type="ECO:0000259" key="18">
    <source>
        <dbReference type="PROSITE" id="PS50109"/>
    </source>
</evidence>
<dbReference type="InterPro" id="IPR036641">
    <property type="entry name" value="HPT_dom_sf"/>
</dbReference>
<dbReference type="OrthoDB" id="9757990at2"/>
<feature type="domain" description="PAC" evidence="21">
    <location>
        <begin position="630"/>
        <end position="682"/>
    </location>
</feature>
<evidence type="ECO:0000256" key="15">
    <source>
        <dbReference type="ARBA" id="ARBA00068150"/>
    </source>
</evidence>
<feature type="domain" description="HPt" evidence="22">
    <location>
        <begin position="1099"/>
        <end position="1196"/>
    </location>
</feature>
<dbReference type="FunFam" id="3.30.565.10:FF:000010">
    <property type="entry name" value="Sensor histidine kinase RcsC"/>
    <property type="match status" value="1"/>
</dbReference>
<dbReference type="SUPFAM" id="SSF55874">
    <property type="entry name" value="ATPase domain of HSP90 chaperone/DNA topoisomerase II/histidine kinase"/>
    <property type="match status" value="1"/>
</dbReference>
<name>A0A558C4E9_9BACT</name>
<dbReference type="InterPro" id="IPR008207">
    <property type="entry name" value="Sig_transdc_His_kin_Hpt_dom"/>
</dbReference>
<dbReference type="InterPro" id="IPR035965">
    <property type="entry name" value="PAS-like_dom_sf"/>
</dbReference>
<keyword evidence="6" id="KW-0808">Transferase</keyword>
<dbReference type="InterPro" id="IPR003661">
    <property type="entry name" value="HisK_dim/P_dom"/>
</dbReference>
<evidence type="ECO:0000256" key="13">
    <source>
        <dbReference type="ARBA" id="ARBA00023136"/>
    </source>
</evidence>
<evidence type="ECO:0000259" key="20">
    <source>
        <dbReference type="PROSITE" id="PS50112"/>
    </source>
</evidence>
<dbReference type="SMART" id="SM00448">
    <property type="entry name" value="REC"/>
    <property type="match status" value="1"/>
</dbReference>
<dbReference type="SUPFAM" id="SSF47384">
    <property type="entry name" value="Homodimeric domain of signal transducing histidine kinase"/>
    <property type="match status" value="1"/>
</dbReference>
<dbReference type="GO" id="GO:0005886">
    <property type="term" value="C:plasma membrane"/>
    <property type="evidence" value="ECO:0007669"/>
    <property type="project" value="UniProtKB-SubCell"/>
</dbReference>
<dbReference type="InterPro" id="IPR036097">
    <property type="entry name" value="HisK_dim/P_sf"/>
</dbReference>
<keyword evidence="24" id="KW-1185">Reference proteome</keyword>
<keyword evidence="8" id="KW-0547">Nucleotide-binding</keyword>
<dbReference type="InterPro" id="IPR005467">
    <property type="entry name" value="His_kinase_dom"/>
</dbReference>
<evidence type="ECO:0000259" key="22">
    <source>
        <dbReference type="PROSITE" id="PS50894"/>
    </source>
</evidence>
<dbReference type="SUPFAM" id="SSF52172">
    <property type="entry name" value="CheY-like"/>
    <property type="match status" value="1"/>
</dbReference>
<reference evidence="23 24" key="1">
    <citation type="submission" date="2019-07" db="EMBL/GenBank/DDBJ databases">
        <title>Hymenobacter sp. straun FUR1 Genome sequencing and assembly.</title>
        <authorList>
            <person name="Chhetri G."/>
        </authorList>
    </citation>
    <scope>NUCLEOTIDE SEQUENCE [LARGE SCALE GENOMIC DNA]</scope>
    <source>
        <strain evidence="23 24">Fur1</strain>
    </source>
</reference>
<dbReference type="CDD" id="cd16922">
    <property type="entry name" value="HATPase_EvgS-ArcB-TorS-like"/>
    <property type="match status" value="1"/>
</dbReference>
<evidence type="ECO:0000256" key="6">
    <source>
        <dbReference type="ARBA" id="ARBA00022679"/>
    </source>
</evidence>
<dbReference type="SMART" id="SM00388">
    <property type="entry name" value="HisKA"/>
    <property type="match status" value="1"/>
</dbReference>
<dbReference type="Pfam" id="PF00072">
    <property type="entry name" value="Response_reg"/>
    <property type="match status" value="1"/>
</dbReference>
<dbReference type="InterPro" id="IPR013655">
    <property type="entry name" value="PAS_fold_3"/>
</dbReference>
<keyword evidence="13" id="KW-0472">Membrane</keyword>
<feature type="domain" description="PAC" evidence="21">
    <location>
        <begin position="114"/>
        <end position="168"/>
    </location>
</feature>
<dbReference type="PROSITE" id="PS50894">
    <property type="entry name" value="HPT"/>
    <property type="match status" value="1"/>
</dbReference>
<dbReference type="GO" id="GO:0000155">
    <property type="term" value="F:phosphorelay sensor kinase activity"/>
    <property type="evidence" value="ECO:0007669"/>
    <property type="project" value="InterPro"/>
</dbReference>
<keyword evidence="4" id="KW-1003">Cell membrane</keyword>
<feature type="domain" description="Histidine kinase" evidence="18">
    <location>
        <begin position="700"/>
        <end position="923"/>
    </location>
</feature>
<dbReference type="CDD" id="cd17546">
    <property type="entry name" value="REC_hyHK_CKI1_RcsC-like"/>
    <property type="match status" value="1"/>
</dbReference>
<dbReference type="CDD" id="cd00130">
    <property type="entry name" value="PAS"/>
    <property type="match status" value="4"/>
</dbReference>
<feature type="domain" description="PAC" evidence="21">
    <location>
        <begin position="374"/>
        <end position="427"/>
    </location>
</feature>
<dbReference type="PRINTS" id="PR00344">
    <property type="entry name" value="BCTRLSENSOR"/>
</dbReference>
<evidence type="ECO:0000256" key="10">
    <source>
        <dbReference type="ARBA" id="ARBA00022840"/>
    </source>
</evidence>
<evidence type="ECO:0000256" key="2">
    <source>
        <dbReference type="ARBA" id="ARBA00004651"/>
    </source>
</evidence>
<organism evidence="23 24">
    <name type="scientific">Hymenobacter setariae</name>
    <dbReference type="NCBI Taxonomy" id="2594794"/>
    <lineage>
        <taxon>Bacteria</taxon>
        <taxon>Pseudomonadati</taxon>
        <taxon>Bacteroidota</taxon>
        <taxon>Cytophagia</taxon>
        <taxon>Cytophagales</taxon>
        <taxon>Hymenobacteraceae</taxon>
        <taxon>Hymenobacter</taxon>
    </lineage>
</organism>
<evidence type="ECO:0000259" key="21">
    <source>
        <dbReference type="PROSITE" id="PS50113"/>
    </source>
</evidence>
<dbReference type="InterPro" id="IPR000014">
    <property type="entry name" value="PAS"/>
</dbReference>
<dbReference type="InterPro" id="IPR001789">
    <property type="entry name" value="Sig_transdc_resp-reg_receiver"/>
</dbReference>
<evidence type="ECO:0000256" key="11">
    <source>
        <dbReference type="ARBA" id="ARBA00022989"/>
    </source>
</evidence>
<dbReference type="PROSITE" id="PS50109">
    <property type="entry name" value="HIS_KIN"/>
    <property type="match status" value="1"/>
</dbReference>
<dbReference type="Gene3D" id="3.30.450.20">
    <property type="entry name" value="PAS domain"/>
    <property type="match status" value="5"/>
</dbReference>
<dbReference type="InterPro" id="IPR013656">
    <property type="entry name" value="PAS_4"/>
</dbReference>
<keyword evidence="5 17" id="KW-0597">Phosphoprotein</keyword>
<dbReference type="Proteomes" id="UP000317624">
    <property type="component" value="Unassembled WGS sequence"/>
</dbReference>
<dbReference type="PANTHER" id="PTHR45339">
    <property type="entry name" value="HYBRID SIGNAL TRANSDUCTION HISTIDINE KINASE J"/>
    <property type="match status" value="1"/>
</dbReference>
<dbReference type="SMART" id="SM00086">
    <property type="entry name" value="PAC"/>
    <property type="match status" value="4"/>
</dbReference>
<evidence type="ECO:0000256" key="16">
    <source>
        <dbReference type="PROSITE-ProRule" id="PRU00110"/>
    </source>
</evidence>
<keyword evidence="10" id="KW-0067">ATP-binding</keyword>
<dbReference type="Gene3D" id="1.10.287.130">
    <property type="match status" value="1"/>
</dbReference>
<dbReference type="Gene3D" id="3.40.50.2300">
    <property type="match status" value="1"/>
</dbReference>
<dbReference type="SUPFAM" id="SSF55785">
    <property type="entry name" value="PYP-like sensor domain (PAS domain)"/>
    <property type="match status" value="5"/>
</dbReference>
<dbReference type="Pfam" id="PF08447">
    <property type="entry name" value="PAS_3"/>
    <property type="match status" value="2"/>
</dbReference>
<dbReference type="SMART" id="SM00387">
    <property type="entry name" value="HATPase_c"/>
    <property type="match status" value="1"/>
</dbReference>
<evidence type="ECO:0000256" key="17">
    <source>
        <dbReference type="PROSITE-ProRule" id="PRU00169"/>
    </source>
</evidence>
<accession>A0A558C4E9</accession>
<evidence type="ECO:0000256" key="14">
    <source>
        <dbReference type="ARBA" id="ARBA00064003"/>
    </source>
</evidence>
<dbReference type="EMBL" id="VMRJ01000001">
    <property type="protein sequence ID" value="TVT43577.1"/>
    <property type="molecule type" value="Genomic_DNA"/>
</dbReference>
<gene>
    <name evidence="23" type="ORF">FNT36_05685</name>
</gene>
<dbReference type="PANTHER" id="PTHR45339:SF1">
    <property type="entry name" value="HYBRID SIGNAL TRANSDUCTION HISTIDINE KINASE J"/>
    <property type="match status" value="1"/>
</dbReference>
<dbReference type="EC" id="2.7.13.3" evidence="3"/>
<protein>
    <recommendedName>
        <fullName evidence="15">Sensory/regulatory protein RpfC</fullName>
        <ecNumber evidence="3">2.7.13.3</ecNumber>
    </recommendedName>
</protein>
<evidence type="ECO:0000256" key="3">
    <source>
        <dbReference type="ARBA" id="ARBA00012438"/>
    </source>
</evidence>
<evidence type="ECO:0000256" key="1">
    <source>
        <dbReference type="ARBA" id="ARBA00000085"/>
    </source>
</evidence>
<dbReference type="InterPro" id="IPR011006">
    <property type="entry name" value="CheY-like_superfamily"/>
</dbReference>
<comment type="catalytic activity">
    <reaction evidence="1">
        <text>ATP + protein L-histidine = ADP + protein N-phospho-L-histidine.</text>
        <dbReference type="EC" id="2.7.13.3"/>
    </reaction>
</comment>
<dbReference type="PROSITE" id="PS50110">
    <property type="entry name" value="RESPONSE_REGULATORY"/>
    <property type="match status" value="1"/>
</dbReference>
<dbReference type="Pfam" id="PF00512">
    <property type="entry name" value="HisKA"/>
    <property type="match status" value="1"/>
</dbReference>
<comment type="subunit">
    <text evidence="14">At low DSF concentrations, interacts with RpfF.</text>
</comment>
<keyword evidence="9" id="KW-0418">Kinase</keyword>
<dbReference type="SMART" id="SM00091">
    <property type="entry name" value="PAS"/>
    <property type="match status" value="5"/>
</dbReference>
<evidence type="ECO:0000256" key="8">
    <source>
        <dbReference type="ARBA" id="ARBA00022741"/>
    </source>
</evidence>
<dbReference type="PROSITE" id="PS50112">
    <property type="entry name" value="PAS"/>
    <property type="match status" value="1"/>
</dbReference>
<feature type="domain" description="Response regulatory" evidence="19">
    <location>
        <begin position="945"/>
        <end position="1060"/>
    </location>
</feature>
<dbReference type="RefSeq" id="WP_144845211.1">
    <property type="nucleotide sequence ID" value="NZ_VMRJ01000001.1"/>
</dbReference>
<dbReference type="InterPro" id="IPR001610">
    <property type="entry name" value="PAC"/>
</dbReference>
<dbReference type="GO" id="GO:0005524">
    <property type="term" value="F:ATP binding"/>
    <property type="evidence" value="ECO:0007669"/>
    <property type="project" value="UniProtKB-KW"/>
</dbReference>
<feature type="modified residue" description="Phosphohistidine" evidence="16">
    <location>
        <position position="1138"/>
    </location>
</feature>
<keyword evidence="7" id="KW-0812">Transmembrane</keyword>
<dbReference type="AlphaFoldDB" id="A0A558C4E9"/>
<dbReference type="Pfam" id="PF08448">
    <property type="entry name" value="PAS_4"/>
    <property type="match status" value="1"/>
</dbReference>
<evidence type="ECO:0000256" key="5">
    <source>
        <dbReference type="ARBA" id="ARBA00022553"/>
    </source>
</evidence>
<comment type="caution">
    <text evidence="23">The sequence shown here is derived from an EMBL/GenBank/DDBJ whole genome shotgun (WGS) entry which is preliminary data.</text>
</comment>
<dbReference type="NCBIfam" id="TIGR00229">
    <property type="entry name" value="sensory_box"/>
    <property type="match status" value="3"/>
</dbReference>